<protein>
    <submittedName>
        <fullName evidence="4">VOC family protein</fullName>
    </submittedName>
</protein>
<dbReference type="OrthoDB" id="9812656at2"/>
<dbReference type="EMBL" id="CP036313">
    <property type="protein sequence ID" value="QBH15023.1"/>
    <property type="molecule type" value="Genomic_DNA"/>
</dbReference>
<evidence type="ECO:0000256" key="1">
    <source>
        <dbReference type="ARBA" id="ARBA00022723"/>
    </source>
</evidence>
<dbReference type="EMBL" id="QLNI01000011">
    <property type="protein sequence ID" value="RAM02731.1"/>
    <property type="molecule type" value="Genomic_DNA"/>
</dbReference>
<evidence type="ECO:0000313" key="5">
    <source>
        <dbReference type="Proteomes" id="UP000248798"/>
    </source>
</evidence>
<dbReference type="Gene3D" id="3.10.180.10">
    <property type="entry name" value="2,3-Dihydroxybiphenyl 1,2-Dioxygenase, domain 1"/>
    <property type="match status" value="1"/>
</dbReference>
<gene>
    <name evidence="4" type="ORF">DO021_06720</name>
    <name evidence="3" type="ORF">EYB58_20140</name>
</gene>
<sequence length="154" mass="17411">MKEFTMKYAHTNIAARDWKALAAFYCTVFNCRIKQPERSYSGEWLDRGTGLSEARLEGAHLLLPGFDDNGPTLEIFTYAEMVETADSMANHRGYTHIAFEVDDVRTVYDKALKEGGIPLGKVTEKPVPGIGTLIFVYFKDPEGNIIEILSWNRE</sequence>
<dbReference type="InterPro" id="IPR051785">
    <property type="entry name" value="MMCE/EMCE_epimerase"/>
</dbReference>
<keyword evidence="6" id="KW-1185">Reference proteome</keyword>
<name>A0A328FDK3_9BACT</name>
<keyword evidence="1" id="KW-0479">Metal-binding</keyword>
<dbReference type="PANTHER" id="PTHR43048">
    <property type="entry name" value="METHYLMALONYL-COA EPIMERASE"/>
    <property type="match status" value="1"/>
</dbReference>
<dbReference type="InterPro" id="IPR004360">
    <property type="entry name" value="Glyas_Fos-R_dOase_dom"/>
</dbReference>
<dbReference type="Pfam" id="PF00903">
    <property type="entry name" value="Glyoxalase"/>
    <property type="match status" value="1"/>
</dbReference>
<dbReference type="GO" id="GO:0046491">
    <property type="term" value="P:L-methylmalonyl-CoA metabolic process"/>
    <property type="evidence" value="ECO:0007669"/>
    <property type="project" value="TreeGrafter"/>
</dbReference>
<organism evidence="4 5">
    <name type="scientific">Desulfobacter hydrogenophilus</name>
    <dbReference type="NCBI Taxonomy" id="2291"/>
    <lineage>
        <taxon>Bacteria</taxon>
        <taxon>Pseudomonadati</taxon>
        <taxon>Thermodesulfobacteriota</taxon>
        <taxon>Desulfobacteria</taxon>
        <taxon>Desulfobacterales</taxon>
        <taxon>Desulfobacteraceae</taxon>
        <taxon>Desulfobacter</taxon>
    </lineage>
</organism>
<feature type="domain" description="VOC" evidence="2">
    <location>
        <begin position="7"/>
        <end position="151"/>
    </location>
</feature>
<evidence type="ECO:0000313" key="6">
    <source>
        <dbReference type="Proteomes" id="UP000293902"/>
    </source>
</evidence>
<accession>A0A328FDK3</accession>
<evidence type="ECO:0000259" key="2">
    <source>
        <dbReference type="PROSITE" id="PS51819"/>
    </source>
</evidence>
<dbReference type="SUPFAM" id="SSF54593">
    <property type="entry name" value="Glyoxalase/Bleomycin resistance protein/Dihydroxybiphenyl dioxygenase"/>
    <property type="match status" value="1"/>
</dbReference>
<dbReference type="Proteomes" id="UP000248798">
    <property type="component" value="Unassembled WGS sequence"/>
</dbReference>
<dbReference type="GO" id="GO:0046872">
    <property type="term" value="F:metal ion binding"/>
    <property type="evidence" value="ECO:0007669"/>
    <property type="project" value="UniProtKB-KW"/>
</dbReference>
<evidence type="ECO:0000313" key="4">
    <source>
        <dbReference type="EMBL" id="RAM02731.1"/>
    </source>
</evidence>
<evidence type="ECO:0000313" key="3">
    <source>
        <dbReference type="EMBL" id="QBH15023.1"/>
    </source>
</evidence>
<dbReference type="PANTHER" id="PTHR43048:SF3">
    <property type="entry name" value="METHYLMALONYL-COA EPIMERASE, MITOCHONDRIAL"/>
    <property type="match status" value="1"/>
</dbReference>
<dbReference type="AlphaFoldDB" id="A0A328FDK3"/>
<dbReference type="Proteomes" id="UP000293902">
    <property type="component" value="Chromosome"/>
</dbReference>
<dbReference type="PROSITE" id="PS51819">
    <property type="entry name" value="VOC"/>
    <property type="match status" value="1"/>
</dbReference>
<dbReference type="InterPro" id="IPR029068">
    <property type="entry name" value="Glyas_Bleomycin-R_OHBP_Dase"/>
</dbReference>
<reference evidence="4 5" key="1">
    <citation type="submission" date="2018-06" db="EMBL/GenBank/DDBJ databases">
        <title>Complete Genome Sequence of Desulfobacter hydrogenophilus (DSM3380).</title>
        <authorList>
            <person name="Marietou A."/>
            <person name="Schreiber L."/>
            <person name="Marshall I."/>
            <person name="Jorgensen B."/>
        </authorList>
    </citation>
    <scope>NUCLEOTIDE SEQUENCE [LARGE SCALE GENOMIC DNA]</scope>
    <source>
        <strain evidence="4 5">DSM 3380</strain>
    </source>
</reference>
<proteinExistence type="predicted"/>
<dbReference type="GO" id="GO:0004493">
    <property type="term" value="F:methylmalonyl-CoA epimerase activity"/>
    <property type="evidence" value="ECO:0007669"/>
    <property type="project" value="TreeGrafter"/>
</dbReference>
<dbReference type="InterPro" id="IPR037523">
    <property type="entry name" value="VOC_core"/>
</dbReference>
<reference evidence="3 6" key="2">
    <citation type="submission" date="2019-02" db="EMBL/GenBank/DDBJ databases">
        <title>Complete genome sequence of Desulfobacter hydrogenophilus AcRS1.</title>
        <authorList>
            <person name="Marietou A."/>
            <person name="Lund M.B."/>
            <person name="Marshall I.P.G."/>
            <person name="Schreiber L."/>
            <person name="Jorgensen B."/>
        </authorList>
    </citation>
    <scope>NUCLEOTIDE SEQUENCE [LARGE SCALE GENOMIC DNA]</scope>
    <source>
        <strain evidence="3 6">AcRS1</strain>
    </source>
</reference>